<dbReference type="EMBL" id="BGZK01002082">
    <property type="protein sequence ID" value="GBP90412.1"/>
    <property type="molecule type" value="Genomic_DNA"/>
</dbReference>
<proteinExistence type="predicted"/>
<reference evidence="1 2" key="1">
    <citation type="journal article" date="2019" name="Commun. Biol.">
        <title>The bagworm genome reveals a unique fibroin gene that provides high tensile strength.</title>
        <authorList>
            <person name="Kono N."/>
            <person name="Nakamura H."/>
            <person name="Ohtoshi R."/>
            <person name="Tomita M."/>
            <person name="Numata K."/>
            <person name="Arakawa K."/>
        </authorList>
    </citation>
    <scope>NUCLEOTIDE SEQUENCE [LARGE SCALE GENOMIC DNA]</scope>
</reference>
<gene>
    <name evidence="1" type="ORF">EVAR_68237_1</name>
</gene>
<sequence>MLQMFVAGADNSAELVQRWLQRRESGDSDIAGRSLSENRFRSSSTLTVKAHTVSSGRHGLSCYGFETSNASYSSYLRCEAALRRHFNVSRACLSAGSSSGSPGARAGRRSSLALTPEDEPLLDLAVSTASTSAPAPVAGSHRSYFFLFWMFLSKTKQRRVSNMRIVIDYETC</sequence>
<dbReference type="Proteomes" id="UP000299102">
    <property type="component" value="Unassembled WGS sequence"/>
</dbReference>
<comment type="caution">
    <text evidence="1">The sequence shown here is derived from an EMBL/GenBank/DDBJ whole genome shotgun (WGS) entry which is preliminary data.</text>
</comment>
<organism evidence="1 2">
    <name type="scientific">Eumeta variegata</name>
    <name type="common">Bagworm moth</name>
    <name type="synonym">Eumeta japonica</name>
    <dbReference type="NCBI Taxonomy" id="151549"/>
    <lineage>
        <taxon>Eukaryota</taxon>
        <taxon>Metazoa</taxon>
        <taxon>Ecdysozoa</taxon>
        <taxon>Arthropoda</taxon>
        <taxon>Hexapoda</taxon>
        <taxon>Insecta</taxon>
        <taxon>Pterygota</taxon>
        <taxon>Neoptera</taxon>
        <taxon>Endopterygota</taxon>
        <taxon>Lepidoptera</taxon>
        <taxon>Glossata</taxon>
        <taxon>Ditrysia</taxon>
        <taxon>Tineoidea</taxon>
        <taxon>Psychidae</taxon>
        <taxon>Oiketicinae</taxon>
        <taxon>Eumeta</taxon>
    </lineage>
</organism>
<protein>
    <submittedName>
        <fullName evidence="1">Uncharacterized protein</fullName>
    </submittedName>
</protein>
<name>A0A4C1ZSK9_EUMVA</name>
<keyword evidence="2" id="KW-1185">Reference proteome</keyword>
<accession>A0A4C1ZSK9</accession>
<dbReference type="AlphaFoldDB" id="A0A4C1ZSK9"/>
<evidence type="ECO:0000313" key="2">
    <source>
        <dbReference type="Proteomes" id="UP000299102"/>
    </source>
</evidence>
<evidence type="ECO:0000313" key="1">
    <source>
        <dbReference type="EMBL" id="GBP90412.1"/>
    </source>
</evidence>